<dbReference type="Pfam" id="PF11726">
    <property type="entry name" value="YagK_YfjJ_C"/>
    <property type="match status" value="1"/>
</dbReference>
<evidence type="ECO:0000256" key="1">
    <source>
        <dbReference type="SAM" id="MobiDB-lite"/>
    </source>
</evidence>
<gene>
    <name evidence="3" type="ORF">E7Z57_11715</name>
</gene>
<dbReference type="AlphaFoldDB" id="A0AA92IFC1"/>
<accession>A0AA92IFC1</accession>
<sequence>MFQQYRKRFFVARRHNELMKGIANYVWAIEQGEESGLHLHVILFYDASKHNHDEFLAKQIGEYWSNVVTEGKGDYWNSNQAWLKRRYAKKHGVGVGQINWNEREKRDALRKNLVYLAKADQYLISRSVEHMHTFDMGKIPRKIKSGPPRTAQPNGSGD</sequence>
<protein>
    <submittedName>
        <fullName evidence="3">Inovirus Gp2 family protein</fullName>
    </submittedName>
</protein>
<proteinExistence type="predicted"/>
<reference evidence="3 4" key="1">
    <citation type="submission" date="2019-04" db="EMBL/GenBank/DDBJ databases">
        <title>Complete Genome of UW386 and Higher Quality Genome of UW700.</title>
        <authorList>
            <person name="Jacobs J."/>
            <person name="Perez A."/>
            <person name="Steidl O."/>
            <person name="Allen C."/>
        </authorList>
    </citation>
    <scope>NUCLEOTIDE SEQUENCE [LARGE SCALE GENOMIC DNA]</scope>
    <source>
        <strain evidence="3 4">UW386</strain>
    </source>
</reference>
<feature type="domain" description="YagK/YfjJ C-terminal" evidence="2">
    <location>
        <begin position="14"/>
        <end position="119"/>
    </location>
</feature>
<name>A0AA92IFC1_RALSL</name>
<dbReference type="EMBL" id="CP039339">
    <property type="protein sequence ID" value="QCX50880.1"/>
    <property type="molecule type" value="Genomic_DNA"/>
</dbReference>
<evidence type="ECO:0000259" key="2">
    <source>
        <dbReference type="Pfam" id="PF11726"/>
    </source>
</evidence>
<organism evidence="3 4">
    <name type="scientific">Ralstonia solanacearum</name>
    <name type="common">Pseudomonas solanacearum</name>
    <dbReference type="NCBI Taxonomy" id="305"/>
    <lineage>
        <taxon>Bacteria</taxon>
        <taxon>Pseudomonadati</taxon>
        <taxon>Pseudomonadota</taxon>
        <taxon>Betaproteobacteria</taxon>
        <taxon>Burkholderiales</taxon>
        <taxon>Burkholderiaceae</taxon>
        <taxon>Ralstonia</taxon>
        <taxon>Ralstonia solanacearum species complex</taxon>
    </lineage>
</organism>
<dbReference type="InterPro" id="IPR057271">
    <property type="entry name" value="YagK_YfjJ_C"/>
</dbReference>
<dbReference type="Proteomes" id="UP000310553">
    <property type="component" value="Chromosome"/>
</dbReference>
<feature type="region of interest" description="Disordered" evidence="1">
    <location>
        <begin position="138"/>
        <end position="158"/>
    </location>
</feature>
<evidence type="ECO:0000313" key="4">
    <source>
        <dbReference type="Proteomes" id="UP000310553"/>
    </source>
</evidence>
<evidence type="ECO:0000313" key="3">
    <source>
        <dbReference type="EMBL" id="QCX50880.1"/>
    </source>
</evidence>